<dbReference type="InterPro" id="IPR013249">
    <property type="entry name" value="RNA_pol_sigma70_r4_t2"/>
</dbReference>
<evidence type="ECO:0000256" key="2">
    <source>
        <dbReference type="ARBA" id="ARBA00023015"/>
    </source>
</evidence>
<dbReference type="Proteomes" id="UP000179360">
    <property type="component" value="Unassembled WGS sequence"/>
</dbReference>
<dbReference type="InterPro" id="IPR013324">
    <property type="entry name" value="RNA_pol_sigma_r3/r4-like"/>
</dbReference>
<proteinExistence type="inferred from homology"/>
<comment type="caution">
    <text evidence="7">The sequence shown here is derived from an EMBL/GenBank/DDBJ whole genome shotgun (WGS) entry which is preliminary data.</text>
</comment>
<dbReference type="Pfam" id="PF04542">
    <property type="entry name" value="Sigma70_r2"/>
    <property type="match status" value="1"/>
</dbReference>
<evidence type="ECO:0000313" key="7">
    <source>
        <dbReference type="EMBL" id="OGI43923.1"/>
    </source>
</evidence>
<name>A0A1F6TFL7_9PROT</name>
<dbReference type="InterPro" id="IPR014284">
    <property type="entry name" value="RNA_pol_sigma-70_dom"/>
</dbReference>
<dbReference type="GO" id="GO:0016987">
    <property type="term" value="F:sigma factor activity"/>
    <property type="evidence" value="ECO:0007669"/>
    <property type="project" value="UniProtKB-KW"/>
</dbReference>
<dbReference type="InterPro" id="IPR039425">
    <property type="entry name" value="RNA_pol_sigma-70-like"/>
</dbReference>
<dbReference type="SUPFAM" id="SSF88659">
    <property type="entry name" value="Sigma3 and sigma4 domains of RNA polymerase sigma factors"/>
    <property type="match status" value="1"/>
</dbReference>
<dbReference type="STRING" id="1817764.A2637_06400"/>
<dbReference type="Gene3D" id="1.10.10.10">
    <property type="entry name" value="Winged helix-like DNA-binding domain superfamily/Winged helix DNA-binding domain"/>
    <property type="match status" value="1"/>
</dbReference>
<evidence type="ECO:0000256" key="1">
    <source>
        <dbReference type="ARBA" id="ARBA00010641"/>
    </source>
</evidence>
<dbReference type="Pfam" id="PF08281">
    <property type="entry name" value="Sigma70_r4_2"/>
    <property type="match status" value="1"/>
</dbReference>
<feature type="domain" description="RNA polymerase sigma factor 70 region 4 type 2" evidence="6">
    <location>
        <begin position="119"/>
        <end position="168"/>
    </location>
</feature>
<dbReference type="EMBL" id="MFSY01000127">
    <property type="protein sequence ID" value="OGI43923.1"/>
    <property type="molecule type" value="Genomic_DNA"/>
</dbReference>
<dbReference type="NCBIfam" id="TIGR02937">
    <property type="entry name" value="sigma70-ECF"/>
    <property type="match status" value="1"/>
</dbReference>
<dbReference type="PANTHER" id="PTHR43133">
    <property type="entry name" value="RNA POLYMERASE ECF-TYPE SIGMA FACTO"/>
    <property type="match status" value="1"/>
</dbReference>
<dbReference type="GO" id="GO:0003677">
    <property type="term" value="F:DNA binding"/>
    <property type="evidence" value="ECO:0007669"/>
    <property type="project" value="InterPro"/>
</dbReference>
<evidence type="ECO:0000259" key="5">
    <source>
        <dbReference type="Pfam" id="PF04542"/>
    </source>
</evidence>
<dbReference type="InterPro" id="IPR036388">
    <property type="entry name" value="WH-like_DNA-bd_sf"/>
</dbReference>
<protein>
    <submittedName>
        <fullName evidence="7">RNA polymerase sigma factor</fullName>
    </submittedName>
</protein>
<comment type="similarity">
    <text evidence="1">Belongs to the sigma-70 factor family. ECF subfamily.</text>
</comment>
<dbReference type="Gene3D" id="1.10.1740.10">
    <property type="match status" value="1"/>
</dbReference>
<evidence type="ECO:0000256" key="3">
    <source>
        <dbReference type="ARBA" id="ARBA00023082"/>
    </source>
</evidence>
<evidence type="ECO:0000256" key="4">
    <source>
        <dbReference type="ARBA" id="ARBA00023163"/>
    </source>
</evidence>
<dbReference type="GO" id="GO:0006352">
    <property type="term" value="P:DNA-templated transcription initiation"/>
    <property type="evidence" value="ECO:0007669"/>
    <property type="project" value="InterPro"/>
</dbReference>
<evidence type="ECO:0000313" key="8">
    <source>
        <dbReference type="Proteomes" id="UP000179360"/>
    </source>
</evidence>
<accession>A0A1F6TFL7</accession>
<dbReference type="AlphaFoldDB" id="A0A1F6TFL7"/>
<organism evidence="7 8">
    <name type="scientific">Candidatus Muproteobacteria bacterium RIFCSPHIGHO2_01_FULL_65_16</name>
    <dbReference type="NCBI Taxonomy" id="1817764"/>
    <lineage>
        <taxon>Bacteria</taxon>
        <taxon>Pseudomonadati</taxon>
        <taxon>Pseudomonadota</taxon>
        <taxon>Candidatus Muproteobacteria</taxon>
    </lineage>
</organism>
<reference evidence="7 8" key="1">
    <citation type="journal article" date="2016" name="Nat. Commun.">
        <title>Thousands of microbial genomes shed light on interconnected biogeochemical processes in an aquifer system.</title>
        <authorList>
            <person name="Anantharaman K."/>
            <person name="Brown C.T."/>
            <person name="Hug L.A."/>
            <person name="Sharon I."/>
            <person name="Castelle C.J."/>
            <person name="Probst A.J."/>
            <person name="Thomas B.C."/>
            <person name="Singh A."/>
            <person name="Wilkins M.J."/>
            <person name="Karaoz U."/>
            <person name="Brodie E.L."/>
            <person name="Williams K.H."/>
            <person name="Hubbard S.S."/>
            <person name="Banfield J.F."/>
        </authorList>
    </citation>
    <scope>NUCLEOTIDE SEQUENCE [LARGE SCALE GENOMIC DNA]</scope>
</reference>
<evidence type="ECO:0000259" key="6">
    <source>
        <dbReference type="Pfam" id="PF08281"/>
    </source>
</evidence>
<gene>
    <name evidence="7" type="ORF">A2637_06400</name>
</gene>
<dbReference type="PANTHER" id="PTHR43133:SF64">
    <property type="entry name" value="ECF SIGMA FACTOR"/>
    <property type="match status" value="1"/>
</dbReference>
<keyword evidence="2" id="KW-0805">Transcription regulation</keyword>
<dbReference type="SUPFAM" id="SSF88946">
    <property type="entry name" value="Sigma2 domain of RNA polymerase sigma factors"/>
    <property type="match status" value="1"/>
</dbReference>
<feature type="domain" description="RNA polymerase sigma-70 region 2" evidence="5">
    <location>
        <begin position="23"/>
        <end position="75"/>
    </location>
</feature>
<sequence>MDSTHALDRFLAGVERRAFVTARIATGNPDDALDLVQEAMMQLVRRYAGHDAQEWGALFHRILQNRIQDWRRRTRVRNRWRAWFDARDEDEAADPVAAIAVSGGPGPQEQAASTGAMAALEAALRTLPARQQQAFLLRAWEGLDVEQTARAMGCAAGSVKTHYSRALHALRELLEDHWGD</sequence>
<keyword evidence="4" id="KW-0804">Transcription</keyword>
<dbReference type="CDD" id="cd06171">
    <property type="entry name" value="Sigma70_r4"/>
    <property type="match status" value="1"/>
</dbReference>
<dbReference type="InterPro" id="IPR007627">
    <property type="entry name" value="RNA_pol_sigma70_r2"/>
</dbReference>
<dbReference type="InterPro" id="IPR013325">
    <property type="entry name" value="RNA_pol_sigma_r2"/>
</dbReference>
<keyword evidence="3" id="KW-0731">Sigma factor</keyword>
<dbReference type="NCBIfam" id="NF006550">
    <property type="entry name" value="PRK09047.1"/>
    <property type="match status" value="1"/>
</dbReference>